<dbReference type="RefSeq" id="WP_006944369.1">
    <property type="nucleotide sequence ID" value="NZ_CP008889.1"/>
</dbReference>
<comment type="similarity">
    <text evidence="1">Belongs to the AHA1 family.</text>
</comment>
<feature type="domain" description="Activator of Hsp90 ATPase homologue 1/2-like C-terminal" evidence="2">
    <location>
        <begin position="27"/>
        <end position="135"/>
    </location>
</feature>
<dbReference type="SUPFAM" id="SSF55961">
    <property type="entry name" value="Bet v1-like"/>
    <property type="match status" value="1"/>
</dbReference>
<evidence type="ECO:0000256" key="1">
    <source>
        <dbReference type="ARBA" id="ARBA00006817"/>
    </source>
</evidence>
<evidence type="ECO:0000313" key="4">
    <source>
        <dbReference type="Proteomes" id="UP000027986"/>
    </source>
</evidence>
<evidence type="ECO:0000313" key="3">
    <source>
        <dbReference type="EMBL" id="AIF40745.1"/>
    </source>
</evidence>
<gene>
    <name evidence="3" type="ORF">HX89_07105</name>
</gene>
<dbReference type="OrthoDB" id="268331at2"/>
<reference evidence="3 4" key="1">
    <citation type="submission" date="2014-07" db="EMBL/GenBank/DDBJ databases">
        <title>Genome Sequencing of Dermacoccus nishinomiyaensis.</title>
        <authorList>
            <person name="Hong K.W."/>
            <person name="Chan K.G."/>
        </authorList>
    </citation>
    <scope>NUCLEOTIDE SEQUENCE [LARGE SCALE GENOMIC DNA]</scope>
    <source>
        <strain evidence="3 4">M25</strain>
    </source>
</reference>
<name>A0A075JG23_9MICO</name>
<dbReference type="GeneID" id="41842281"/>
<keyword evidence="4" id="KW-1185">Reference proteome</keyword>
<dbReference type="Proteomes" id="UP000027986">
    <property type="component" value="Chromosome"/>
</dbReference>
<dbReference type="InterPro" id="IPR023393">
    <property type="entry name" value="START-like_dom_sf"/>
</dbReference>
<dbReference type="Gene3D" id="3.30.530.20">
    <property type="match status" value="1"/>
</dbReference>
<protein>
    <recommendedName>
        <fullName evidence="2">Activator of Hsp90 ATPase homologue 1/2-like C-terminal domain-containing protein</fullName>
    </recommendedName>
</protein>
<dbReference type="Pfam" id="PF08327">
    <property type="entry name" value="AHSA1"/>
    <property type="match status" value="1"/>
</dbReference>
<evidence type="ECO:0000259" key="2">
    <source>
        <dbReference type="Pfam" id="PF08327"/>
    </source>
</evidence>
<dbReference type="InterPro" id="IPR013538">
    <property type="entry name" value="ASHA1/2-like_C"/>
</dbReference>
<dbReference type="eggNOG" id="COG3832">
    <property type="taxonomic scope" value="Bacteria"/>
</dbReference>
<dbReference type="HOGENOM" id="CLU_112319_1_0_11"/>
<dbReference type="AlphaFoldDB" id="A0A075JG23"/>
<sequence length="155" mass="17391">MDKITLTHDVPVPPAAAFYLFVGEIGKWWPPLQTPDPARHAGVVIEARPGGTVSFRIGGEDRAWGEVVSVDLRSSIVFDCWRRGEHRHPSRVSVRFSDSEWGTRVTFEHDGWDDDNAGARARYGDWPLILAEFVAHTRRHARGIRVAARDPRGVA</sequence>
<dbReference type="KEGG" id="dni:HX89_07105"/>
<organism evidence="3 4">
    <name type="scientific">Dermacoccus nishinomiyaensis</name>
    <dbReference type="NCBI Taxonomy" id="1274"/>
    <lineage>
        <taxon>Bacteria</taxon>
        <taxon>Bacillati</taxon>
        <taxon>Actinomycetota</taxon>
        <taxon>Actinomycetes</taxon>
        <taxon>Micrococcales</taxon>
        <taxon>Dermacoccaceae</taxon>
        <taxon>Dermacoccus</taxon>
    </lineage>
</organism>
<proteinExistence type="inferred from homology"/>
<accession>A0A075JG23</accession>
<dbReference type="EMBL" id="CP008889">
    <property type="protein sequence ID" value="AIF40745.1"/>
    <property type="molecule type" value="Genomic_DNA"/>
</dbReference>